<keyword evidence="2" id="KW-1185">Reference proteome</keyword>
<reference evidence="1" key="1">
    <citation type="submission" date="2018-05" db="EMBL/GenBank/DDBJ databases">
        <title>Draft genome of Mucuna pruriens seed.</title>
        <authorList>
            <person name="Nnadi N.E."/>
            <person name="Vos R."/>
            <person name="Hasami M.H."/>
            <person name="Devisetty U.K."/>
            <person name="Aguiy J.C."/>
        </authorList>
    </citation>
    <scope>NUCLEOTIDE SEQUENCE [LARGE SCALE GENOMIC DNA]</scope>
    <source>
        <strain evidence="1">JCA_2017</strain>
    </source>
</reference>
<name>A0A371EG11_MUCPR</name>
<evidence type="ECO:0000313" key="2">
    <source>
        <dbReference type="Proteomes" id="UP000257109"/>
    </source>
</evidence>
<feature type="non-terminal residue" evidence="1">
    <location>
        <position position="1"/>
    </location>
</feature>
<feature type="non-terminal residue" evidence="1">
    <location>
        <position position="200"/>
    </location>
</feature>
<accession>A0A371EG11</accession>
<sequence length="200" mass="21777">MVLRAAPTRMVSEYSPNRDGAAGGAPFVRAGVVSFDDDGGDRDEPDDGEGVVAAERGEAVGVMANGDRAGGDVVIDAGEVAGGNWVLELGHGERECLEHKVAEMLGNGCLEVLECKVAEMLGKESLEVLECREVGRQGKEFLVVLAHKVVEKMEMGLLEQRVGKELLEEYKLEKVFLEELEHGVDDYKGKELLEDYKQEK</sequence>
<comment type="caution">
    <text evidence="1">The sequence shown here is derived from an EMBL/GenBank/DDBJ whole genome shotgun (WGS) entry which is preliminary data.</text>
</comment>
<evidence type="ECO:0000313" key="1">
    <source>
        <dbReference type="EMBL" id="RDX64926.1"/>
    </source>
</evidence>
<dbReference type="Proteomes" id="UP000257109">
    <property type="component" value="Unassembled WGS sequence"/>
</dbReference>
<proteinExistence type="predicted"/>
<organism evidence="1 2">
    <name type="scientific">Mucuna pruriens</name>
    <name type="common">Velvet bean</name>
    <name type="synonym">Dolichos pruriens</name>
    <dbReference type="NCBI Taxonomy" id="157652"/>
    <lineage>
        <taxon>Eukaryota</taxon>
        <taxon>Viridiplantae</taxon>
        <taxon>Streptophyta</taxon>
        <taxon>Embryophyta</taxon>
        <taxon>Tracheophyta</taxon>
        <taxon>Spermatophyta</taxon>
        <taxon>Magnoliopsida</taxon>
        <taxon>eudicotyledons</taxon>
        <taxon>Gunneridae</taxon>
        <taxon>Pentapetalae</taxon>
        <taxon>rosids</taxon>
        <taxon>fabids</taxon>
        <taxon>Fabales</taxon>
        <taxon>Fabaceae</taxon>
        <taxon>Papilionoideae</taxon>
        <taxon>50 kb inversion clade</taxon>
        <taxon>NPAAA clade</taxon>
        <taxon>indigoferoid/millettioid clade</taxon>
        <taxon>Phaseoleae</taxon>
        <taxon>Mucuna</taxon>
    </lineage>
</organism>
<gene>
    <name evidence="1" type="ORF">CR513_56461</name>
</gene>
<protein>
    <submittedName>
        <fullName evidence="1">Uncharacterized protein</fullName>
    </submittedName>
</protein>
<dbReference type="AlphaFoldDB" id="A0A371EG11"/>
<dbReference type="EMBL" id="QJKJ01014157">
    <property type="protein sequence ID" value="RDX64926.1"/>
    <property type="molecule type" value="Genomic_DNA"/>
</dbReference>